<evidence type="ECO:0000256" key="5">
    <source>
        <dbReference type="ARBA" id="ARBA00022448"/>
    </source>
</evidence>
<dbReference type="InterPro" id="IPR017375">
    <property type="entry name" value="PEX12"/>
</dbReference>
<protein>
    <recommendedName>
        <fullName evidence="4">Peroxisome assembly protein 12</fullName>
    </recommendedName>
    <alternativeName>
        <fullName evidence="14">Peroxin-12</fullName>
    </alternativeName>
</protein>
<evidence type="ECO:0000256" key="6">
    <source>
        <dbReference type="ARBA" id="ARBA00022692"/>
    </source>
</evidence>
<dbReference type="Pfam" id="PF04757">
    <property type="entry name" value="Pex2_Pex12"/>
    <property type="match status" value="1"/>
</dbReference>
<evidence type="ECO:0000256" key="10">
    <source>
        <dbReference type="ARBA" id="ARBA00022927"/>
    </source>
</evidence>
<dbReference type="EMBL" id="OUUZ01000011">
    <property type="protein sequence ID" value="SPQ23752.1"/>
    <property type="molecule type" value="Genomic_DNA"/>
</dbReference>
<evidence type="ECO:0000256" key="16">
    <source>
        <dbReference type="SAM" id="MobiDB-lite"/>
    </source>
</evidence>
<comment type="subcellular location">
    <subcellularLocation>
        <location evidence="1">Peroxisome membrane</location>
        <topology evidence="1">Multi-pass membrane protein</topology>
    </subcellularLocation>
</comment>
<evidence type="ECO:0000256" key="3">
    <source>
        <dbReference type="ARBA" id="ARBA00008704"/>
    </source>
</evidence>
<keyword evidence="6" id="KW-0812">Transmembrane</keyword>
<evidence type="ECO:0000313" key="19">
    <source>
        <dbReference type="Proteomes" id="UP000289323"/>
    </source>
</evidence>
<dbReference type="GO" id="GO:0016562">
    <property type="term" value="P:protein import into peroxisome matrix, receptor recycling"/>
    <property type="evidence" value="ECO:0007669"/>
    <property type="project" value="UniProtKB-ARBA"/>
</dbReference>
<dbReference type="GO" id="GO:0006513">
    <property type="term" value="P:protein monoubiquitination"/>
    <property type="evidence" value="ECO:0007669"/>
    <property type="project" value="TreeGrafter"/>
</dbReference>
<dbReference type="PANTHER" id="PTHR12888:SF0">
    <property type="entry name" value="PEROXISOME ASSEMBLY PROTEIN 12"/>
    <property type="match status" value="1"/>
</dbReference>
<comment type="subunit">
    <text evidence="15">Component of the PEX2-PEX10-PEX12 retrotranslocation channel, composed of PEX2, PEX10 and PEX12.</text>
</comment>
<dbReference type="Proteomes" id="UP000289323">
    <property type="component" value="Unassembled WGS sequence"/>
</dbReference>
<accession>A0A446BMP2</accession>
<feature type="compositionally biased region" description="Acidic residues" evidence="16">
    <location>
        <begin position="315"/>
        <end position="327"/>
    </location>
</feature>
<keyword evidence="11" id="KW-1133">Transmembrane helix</keyword>
<evidence type="ECO:0000256" key="9">
    <source>
        <dbReference type="ARBA" id="ARBA00022833"/>
    </source>
</evidence>
<keyword evidence="9" id="KW-0862">Zinc</keyword>
<dbReference type="SUPFAM" id="SSF57850">
    <property type="entry name" value="RING/U-box"/>
    <property type="match status" value="1"/>
</dbReference>
<evidence type="ECO:0000256" key="2">
    <source>
        <dbReference type="ARBA" id="ARBA00004906"/>
    </source>
</evidence>
<evidence type="ECO:0000256" key="4">
    <source>
        <dbReference type="ARBA" id="ARBA00018980"/>
    </source>
</evidence>
<evidence type="ECO:0000256" key="13">
    <source>
        <dbReference type="ARBA" id="ARBA00023140"/>
    </source>
</evidence>
<keyword evidence="13" id="KW-0576">Peroxisome</keyword>
<evidence type="ECO:0000259" key="17">
    <source>
        <dbReference type="Pfam" id="PF04757"/>
    </source>
</evidence>
<evidence type="ECO:0000256" key="14">
    <source>
        <dbReference type="ARBA" id="ARBA00029692"/>
    </source>
</evidence>
<keyword evidence="8" id="KW-0863">Zinc-finger</keyword>
<dbReference type="InterPro" id="IPR006845">
    <property type="entry name" value="Pex_N"/>
</dbReference>
<dbReference type="GO" id="GO:0004842">
    <property type="term" value="F:ubiquitin-protein transferase activity"/>
    <property type="evidence" value="ECO:0007669"/>
    <property type="project" value="TreeGrafter"/>
</dbReference>
<evidence type="ECO:0000256" key="8">
    <source>
        <dbReference type="ARBA" id="ARBA00022771"/>
    </source>
</evidence>
<sequence>MEFMTALRGTFDEGKPSLFELLSEQQLSALLPPTLRYLLALLTHRYPRHLLRALNSFDELYALAALAVERHYLRTQGGSFTEHFYGLKRERALAAEVPRASAAAPAAVRDALRLTPADVWRNLAVIVGVPYLKRKLDEAYELDAPRAMLGSAYSGIRPPAGAGWRERAAHWWRWFLRRVYPGVNAAYYLSLLAFNLAYLFDNSKYHSPFLWLIGTRVRRMNAADHRAIEALEEEAKKRGGRGTVAARLLGGLSLALPTGIFALKFLEWWYASDFAKQLSRKAAESLDLPPPVVTGLPDGGPKGAQPRQKEKNATDDDDEVGELDEEEKERRAAEKAPIAASSLLPIYTVPAPDDSELCPICEGEITTAAACQTGIVYCYACIHKWITGTHPRQEKFMANRAGKWESGEGRCAVTGRRVLGGTEGLRRVMV</sequence>
<evidence type="ECO:0000256" key="11">
    <source>
        <dbReference type="ARBA" id="ARBA00022989"/>
    </source>
</evidence>
<dbReference type="GO" id="GO:0005778">
    <property type="term" value="C:peroxisomal membrane"/>
    <property type="evidence" value="ECO:0007669"/>
    <property type="project" value="UniProtKB-SubCell"/>
</dbReference>
<dbReference type="GO" id="GO:0008270">
    <property type="term" value="F:zinc ion binding"/>
    <property type="evidence" value="ECO:0007669"/>
    <property type="project" value="UniProtKB-KW"/>
</dbReference>
<dbReference type="PANTHER" id="PTHR12888">
    <property type="entry name" value="PEROXISOME ASSEMBLY PROTEIN 12 PEROXIN-12"/>
    <property type="match status" value="1"/>
</dbReference>
<dbReference type="GO" id="GO:1990429">
    <property type="term" value="C:peroxisomal importomer complex"/>
    <property type="evidence" value="ECO:0007669"/>
    <property type="project" value="TreeGrafter"/>
</dbReference>
<dbReference type="AlphaFoldDB" id="A0A446BMP2"/>
<keyword evidence="12" id="KW-0472">Membrane</keyword>
<dbReference type="PIRSF" id="PIRSF038074">
    <property type="entry name" value="Peroxisome_assembly_p12"/>
    <property type="match status" value="1"/>
</dbReference>
<gene>
    <name evidence="18" type="ORF">TT172_LOCUS6171</name>
</gene>
<evidence type="ECO:0000256" key="15">
    <source>
        <dbReference type="ARBA" id="ARBA00034505"/>
    </source>
</evidence>
<evidence type="ECO:0000256" key="1">
    <source>
        <dbReference type="ARBA" id="ARBA00004585"/>
    </source>
</evidence>
<feature type="region of interest" description="Disordered" evidence="16">
    <location>
        <begin position="289"/>
        <end position="336"/>
    </location>
</feature>
<keyword evidence="5" id="KW-0813">Transport</keyword>
<comment type="similarity">
    <text evidence="3">Belongs to the pex2/pex10/pex12 family.</text>
</comment>
<name>A0A446BMP2_9PEZI</name>
<evidence type="ECO:0000256" key="7">
    <source>
        <dbReference type="ARBA" id="ARBA00022723"/>
    </source>
</evidence>
<keyword evidence="7" id="KW-0479">Metal-binding</keyword>
<feature type="domain" description="Pex N-terminal" evidence="17">
    <location>
        <begin position="25"/>
        <end position="272"/>
    </location>
</feature>
<evidence type="ECO:0000313" key="18">
    <source>
        <dbReference type="EMBL" id="SPQ23752.1"/>
    </source>
</evidence>
<proteinExistence type="inferred from homology"/>
<comment type="pathway">
    <text evidence="2">Protein modification; protein ubiquitination.</text>
</comment>
<evidence type="ECO:0000256" key="12">
    <source>
        <dbReference type="ARBA" id="ARBA00023136"/>
    </source>
</evidence>
<reference evidence="18 19" key="1">
    <citation type="submission" date="2018-04" db="EMBL/GenBank/DDBJ databases">
        <authorList>
            <person name="Huttner S."/>
            <person name="Dainat J."/>
        </authorList>
    </citation>
    <scope>NUCLEOTIDE SEQUENCE [LARGE SCALE GENOMIC DNA]</scope>
</reference>
<organism evidence="18 19">
    <name type="scientific">Thermothielavioides terrestris</name>
    <dbReference type="NCBI Taxonomy" id="2587410"/>
    <lineage>
        <taxon>Eukaryota</taxon>
        <taxon>Fungi</taxon>
        <taxon>Dikarya</taxon>
        <taxon>Ascomycota</taxon>
        <taxon>Pezizomycotina</taxon>
        <taxon>Sordariomycetes</taxon>
        <taxon>Sordariomycetidae</taxon>
        <taxon>Sordariales</taxon>
        <taxon>Chaetomiaceae</taxon>
        <taxon>Thermothielavioides</taxon>
    </lineage>
</organism>
<keyword evidence="10" id="KW-0653">Protein transport</keyword>